<dbReference type="InterPro" id="IPR019752">
    <property type="entry name" value="Pyrv/ketoisovalerate_OxRed_cat"/>
</dbReference>
<feature type="domain" description="Pyruvate/ketoisovalerate oxidoreductase catalytic" evidence="2">
    <location>
        <begin position="10"/>
        <end position="176"/>
    </location>
</feature>
<accession>A0A831ZNZ8</accession>
<evidence type="ECO:0000313" key="3">
    <source>
        <dbReference type="EMBL" id="HFK98911.1"/>
    </source>
</evidence>
<dbReference type="Pfam" id="PF01558">
    <property type="entry name" value="POR"/>
    <property type="match status" value="1"/>
</dbReference>
<evidence type="ECO:0000259" key="2">
    <source>
        <dbReference type="Pfam" id="PF01558"/>
    </source>
</evidence>
<dbReference type="GO" id="GO:0016625">
    <property type="term" value="F:oxidoreductase activity, acting on the aldehyde or oxo group of donors, iron-sulfur protein as acceptor"/>
    <property type="evidence" value="ECO:0007669"/>
    <property type="project" value="InterPro"/>
</dbReference>
<evidence type="ECO:0000256" key="1">
    <source>
        <dbReference type="ARBA" id="ARBA00023002"/>
    </source>
</evidence>
<dbReference type="InterPro" id="IPR051626">
    <property type="entry name" value="Oxidoreductase_gamma_subunit"/>
</dbReference>
<gene>
    <name evidence="3" type="ORF">ENS06_16495</name>
</gene>
<dbReference type="NCBIfam" id="TIGR02175">
    <property type="entry name" value="PorC_KorC"/>
    <property type="match status" value="1"/>
</dbReference>
<dbReference type="PANTHER" id="PTHR43366:SF1">
    <property type="entry name" value="PYRUVATE SYNTHASE SUBUNIT PORC"/>
    <property type="match status" value="1"/>
</dbReference>
<keyword evidence="3" id="KW-0670">Pyruvate</keyword>
<organism evidence="3">
    <name type="scientific">Desulfacinum infernum</name>
    <dbReference type="NCBI Taxonomy" id="35837"/>
    <lineage>
        <taxon>Bacteria</taxon>
        <taxon>Pseudomonadati</taxon>
        <taxon>Thermodesulfobacteriota</taxon>
        <taxon>Syntrophobacteria</taxon>
        <taxon>Syntrophobacterales</taxon>
        <taxon>Syntrophobacteraceae</taxon>
        <taxon>Desulfacinum</taxon>
    </lineage>
</organism>
<dbReference type="AlphaFoldDB" id="A0A831ZNZ8"/>
<sequence>MVEIRFHGRGGQGGVTSAELTALAAIEQGKFAQAFPSFGPERRGAPVMAFVRVSDRQIRTREKVYNPNIVVVLDPTLLQIVNVEAGVPEDGIIIVNTKLSPTQLRESLGLKRRLAVVDASTIAVEVLRVPITNTTMLGALIKATNVVSIDALRGPVEKRFGPIAERNLKACLRAYDETVVEG</sequence>
<dbReference type="InterPro" id="IPR011894">
    <property type="entry name" value="PorC_KorC"/>
</dbReference>
<protein>
    <submittedName>
        <fullName evidence="3">Pyruvate synthase</fullName>
    </submittedName>
</protein>
<keyword evidence="1" id="KW-0560">Oxidoreductase</keyword>
<proteinExistence type="predicted"/>
<name>A0A831ZNZ8_9BACT</name>
<reference evidence="3" key="1">
    <citation type="journal article" date="2020" name="mSystems">
        <title>Genome- and Community-Level Interaction Insights into Carbon Utilization and Element Cycling Functions of Hydrothermarchaeota in Hydrothermal Sediment.</title>
        <authorList>
            <person name="Zhou Z."/>
            <person name="Liu Y."/>
            <person name="Xu W."/>
            <person name="Pan J."/>
            <person name="Luo Z.H."/>
            <person name="Li M."/>
        </authorList>
    </citation>
    <scope>NUCLEOTIDE SEQUENCE [LARGE SCALE GENOMIC DNA]</scope>
    <source>
        <strain evidence="3">SpSt-456</strain>
    </source>
</reference>
<dbReference type="PANTHER" id="PTHR43366">
    <property type="entry name" value="PYRUVATE SYNTHASE SUBUNIT PORC"/>
    <property type="match status" value="1"/>
</dbReference>
<dbReference type="EMBL" id="DSTK01000044">
    <property type="protein sequence ID" value="HFK98911.1"/>
    <property type="molecule type" value="Genomic_DNA"/>
</dbReference>
<comment type="caution">
    <text evidence="3">The sequence shown here is derived from an EMBL/GenBank/DDBJ whole genome shotgun (WGS) entry which is preliminary data.</text>
</comment>
<dbReference type="Gene3D" id="3.40.920.10">
    <property type="entry name" value="Pyruvate-ferredoxin oxidoreductase, PFOR, domain III"/>
    <property type="match status" value="1"/>
</dbReference>
<dbReference type="SUPFAM" id="SSF53323">
    <property type="entry name" value="Pyruvate-ferredoxin oxidoreductase, PFOR, domain III"/>
    <property type="match status" value="1"/>
</dbReference>
<dbReference type="InterPro" id="IPR002869">
    <property type="entry name" value="Pyrv_flavodox_OxRed_cen"/>
</dbReference>